<dbReference type="RefSeq" id="WP_274925289.1">
    <property type="nucleotide sequence ID" value="NZ_JAKELO010000002.1"/>
</dbReference>
<dbReference type="GO" id="GO:0009143">
    <property type="term" value="P:nucleoside triphosphate catabolic process"/>
    <property type="evidence" value="ECO:0007669"/>
    <property type="project" value="InterPro"/>
</dbReference>
<evidence type="ECO:0000256" key="1">
    <source>
        <dbReference type="ARBA" id="ARBA00008023"/>
    </source>
</evidence>
<comment type="similarity">
    <text evidence="1 3">Belongs to the HAM1 NTPase family.</text>
</comment>
<dbReference type="SUPFAM" id="SSF52972">
    <property type="entry name" value="ITPase-like"/>
    <property type="match status" value="1"/>
</dbReference>
<dbReference type="EMBL" id="JAKELO010000002">
    <property type="protein sequence ID" value="MDE4908669.1"/>
    <property type="molecule type" value="Genomic_DNA"/>
</dbReference>
<sequence length="191" mass="20951">MKITVVTSNENKAREVASFFEGVADVAHTFLEIPEFRDNDVGVIAEEKARYAWNALRCPLIVDDTGFFISSLNGFPGPYAAYVLDTIGMEGILRLVEGTKDRSAYFETAIAYADEGGVIRVFRGVVDGTIVSPRGEEGFGYDPIFSVDGRTFAERTLGEKATMSHRGHALVALRRFLVSDGTFVELSEPNP</sequence>
<name>A0A9Q4KU35_9EURY</name>
<evidence type="ECO:0000256" key="3">
    <source>
        <dbReference type="RuleBase" id="RU003781"/>
    </source>
</evidence>
<dbReference type="GO" id="GO:0005737">
    <property type="term" value="C:cytoplasm"/>
    <property type="evidence" value="ECO:0007669"/>
    <property type="project" value="TreeGrafter"/>
</dbReference>
<dbReference type="NCBIfam" id="TIGR00042">
    <property type="entry name" value="RdgB/HAM1 family non-canonical purine NTP pyrophosphatase"/>
    <property type="match status" value="1"/>
</dbReference>
<evidence type="ECO:0000313" key="5">
    <source>
        <dbReference type="Proteomes" id="UP001143747"/>
    </source>
</evidence>
<dbReference type="PANTHER" id="PTHR11067">
    <property type="entry name" value="INOSINE TRIPHOSPHATE PYROPHOSPHATASE/HAM1 PROTEIN"/>
    <property type="match status" value="1"/>
</dbReference>
<dbReference type="Proteomes" id="UP001143747">
    <property type="component" value="Unassembled WGS sequence"/>
</dbReference>
<organism evidence="4 5">
    <name type="scientific">Methanogenium marinum</name>
    <dbReference type="NCBI Taxonomy" id="348610"/>
    <lineage>
        <taxon>Archaea</taxon>
        <taxon>Methanobacteriati</taxon>
        <taxon>Methanobacteriota</taxon>
        <taxon>Stenosarchaea group</taxon>
        <taxon>Methanomicrobia</taxon>
        <taxon>Methanomicrobiales</taxon>
        <taxon>Methanomicrobiaceae</taxon>
        <taxon>Methanogenium</taxon>
    </lineage>
</organism>
<dbReference type="Pfam" id="PF01725">
    <property type="entry name" value="Ham1p_like"/>
    <property type="match status" value="1"/>
</dbReference>
<evidence type="ECO:0000256" key="2">
    <source>
        <dbReference type="ARBA" id="ARBA00022801"/>
    </source>
</evidence>
<proteinExistence type="inferred from homology"/>
<keyword evidence="5" id="KW-1185">Reference proteome</keyword>
<evidence type="ECO:0000313" key="4">
    <source>
        <dbReference type="EMBL" id="MDE4908669.1"/>
    </source>
</evidence>
<dbReference type="Gene3D" id="3.90.950.10">
    <property type="match status" value="1"/>
</dbReference>
<accession>A0A9Q4KU35</accession>
<dbReference type="CDD" id="cd00515">
    <property type="entry name" value="HAM1"/>
    <property type="match status" value="1"/>
</dbReference>
<comment type="caution">
    <text evidence="4">The sequence shown here is derived from an EMBL/GenBank/DDBJ whole genome shotgun (WGS) entry which is preliminary data.</text>
</comment>
<protein>
    <submittedName>
        <fullName evidence="4">RdgB/HAM1 family non-canonical purine NTP pyrophosphatase</fullName>
    </submittedName>
</protein>
<dbReference type="PANTHER" id="PTHR11067:SF9">
    <property type="entry name" value="INOSINE TRIPHOSPHATE PYROPHOSPHATASE"/>
    <property type="match status" value="1"/>
</dbReference>
<dbReference type="AlphaFoldDB" id="A0A9Q4KU35"/>
<dbReference type="GO" id="GO:0047429">
    <property type="term" value="F:nucleoside triphosphate diphosphatase activity"/>
    <property type="evidence" value="ECO:0007669"/>
    <property type="project" value="InterPro"/>
</dbReference>
<dbReference type="InterPro" id="IPR002637">
    <property type="entry name" value="RdgB/HAM1"/>
</dbReference>
<gene>
    <name evidence="4" type="primary">rdgB</name>
    <name evidence="4" type="ORF">L0665_08625</name>
</gene>
<keyword evidence="2 3" id="KW-0378">Hydrolase</keyword>
<dbReference type="InterPro" id="IPR029001">
    <property type="entry name" value="ITPase-like_fam"/>
</dbReference>
<reference evidence="4" key="1">
    <citation type="submission" date="2022-01" db="EMBL/GenBank/DDBJ databases">
        <title>Draft genome of Methanogenium marinum DSM 15558.</title>
        <authorList>
            <person name="Chen S.-C."/>
            <person name="You Y.-T."/>
        </authorList>
    </citation>
    <scope>NUCLEOTIDE SEQUENCE</scope>
    <source>
        <strain evidence="4">DSM 15558</strain>
    </source>
</reference>